<dbReference type="InterPro" id="IPR009097">
    <property type="entry name" value="Cyclic_Pdiesterase"/>
</dbReference>
<proteinExistence type="predicted"/>
<evidence type="ECO:0000313" key="1">
    <source>
        <dbReference type="EMBL" id="AZI41991.1"/>
    </source>
</evidence>
<protein>
    <submittedName>
        <fullName evidence="1">2'-5' RNA ligase family protein</fullName>
    </submittedName>
</protein>
<dbReference type="GO" id="GO:0016874">
    <property type="term" value="F:ligase activity"/>
    <property type="evidence" value="ECO:0007669"/>
    <property type="project" value="UniProtKB-KW"/>
</dbReference>
<reference evidence="1 2" key="1">
    <citation type="submission" date="2018-11" db="EMBL/GenBank/DDBJ databases">
        <title>Deinococcus shelandsis sp. nov., isolated from South Shetland Islands soil of Antarctica.</title>
        <authorList>
            <person name="Tian J."/>
        </authorList>
    </citation>
    <scope>NUCLEOTIDE SEQUENCE [LARGE SCALE GENOMIC DNA]</scope>
    <source>
        <strain evidence="1 2">S14-83T</strain>
    </source>
</reference>
<organism evidence="1 2">
    <name type="scientific">Deinococcus psychrotolerans</name>
    <dbReference type="NCBI Taxonomy" id="2489213"/>
    <lineage>
        <taxon>Bacteria</taxon>
        <taxon>Thermotogati</taxon>
        <taxon>Deinococcota</taxon>
        <taxon>Deinococci</taxon>
        <taxon>Deinococcales</taxon>
        <taxon>Deinococcaceae</taxon>
        <taxon>Deinococcus</taxon>
    </lineage>
</organism>
<dbReference type="AlphaFoldDB" id="A0A3G8YKF3"/>
<dbReference type="Proteomes" id="UP000276417">
    <property type="component" value="Chromosome 1"/>
</dbReference>
<dbReference type="PANTHER" id="PTHR40037">
    <property type="entry name" value="PHOSPHOESTERASE YJCG-RELATED"/>
    <property type="match status" value="1"/>
</dbReference>
<name>A0A3G8YKF3_9DEIO</name>
<evidence type="ECO:0000313" key="2">
    <source>
        <dbReference type="Proteomes" id="UP000276417"/>
    </source>
</evidence>
<dbReference type="PANTHER" id="PTHR40037:SF1">
    <property type="entry name" value="PHOSPHOESTERASE SAOUHSC_00951-RELATED"/>
    <property type="match status" value="1"/>
</dbReference>
<sequence length="178" mass="20089">MGLYSVVAWPTAELAEWLSALQRRLGVRSYGEAHLNLRAPFEYAGDPKDLICDVRRSLAGVPPFQVEFLHWRRFPHVIFLEYALSVPLHGLHQRLIQVPGAPPSSYDGERFIPHVSLAIGVVDWAEESIWNTLKDLRPPQSSFEVQAASLTKEAGGELREVRTFPLGYNAASQREQEQ</sequence>
<dbReference type="SUPFAM" id="SSF55144">
    <property type="entry name" value="LigT-like"/>
    <property type="match status" value="1"/>
</dbReference>
<dbReference type="OrthoDB" id="63166at2"/>
<dbReference type="EMBL" id="CP034183">
    <property type="protein sequence ID" value="AZI41991.1"/>
    <property type="molecule type" value="Genomic_DNA"/>
</dbReference>
<gene>
    <name evidence="1" type="ORF">EHF33_03840</name>
</gene>
<accession>A0A3G8YKF3</accession>
<keyword evidence="2" id="KW-1185">Reference proteome</keyword>
<dbReference type="Pfam" id="PF13563">
    <property type="entry name" value="2_5_RNA_ligase2"/>
    <property type="match status" value="1"/>
</dbReference>
<dbReference type="Gene3D" id="3.90.1140.10">
    <property type="entry name" value="Cyclic phosphodiesterase"/>
    <property type="match status" value="1"/>
</dbReference>
<dbReference type="InterPro" id="IPR050580">
    <property type="entry name" value="2H_phosphoesterase_YjcG-like"/>
</dbReference>
<dbReference type="RefSeq" id="WP_124868052.1">
    <property type="nucleotide sequence ID" value="NZ_CP034183.1"/>
</dbReference>
<keyword evidence="1" id="KW-0436">Ligase</keyword>
<dbReference type="KEGG" id="dph:EHF33_03840"/>